<evidence type="ECO:0000313" key="2">
    <source>
        <dbReference type="EMBL" id="OIJ14570.1"/>
    </source>
</evidence>
<name>A0A1S2LQU9_9BACI</name>
<dbReference type="Proteomes" id="UP000179524">
    <property type="component" value="Unassembled WGS sequence"/>
</dbReference>
<evidence type="ECO:0000259" key="1">
    <source>
        <dbReference type="Pfam" id="PF16111"/>
    </source>
</evidence>
<protein>
    <recommendedName>
        <fullName evidence="1">DUF4829 domain-containing protein</fullName>
    </recommendedName>
</protein>
<dbReference type="AlphaFoldDB" id="A0A1S2LQU9"/>
<keyword evidence="3" id="KW-1185">Reference proteome</keyword>
<dbReference type="InterPro" id="IPR032256">
    <property type="entry name" value="DUF4829"/>
</dbReference>
<evidence type="ECO:0000313" key="3">
    <source>
        <dbReference type="Proteomes" id="UP000179524"/>
    </source>
</evidence>
<comment type="caution">
    <text evidence="2">The sequence shown here is derived from an EMBL/GenBank/DDBJ whole genome shotgun (WGS) entry which is preliminary data.</text>
</comment>
<dbReference type="Pfam" id="PF16111">
    <property type="entry name" value="DUF4829"/>
    <property type="match status" value="1"/>
</dbReference>
<accession>A0A1S2LQU9</accession>
<organism evidence="2 3">
    <name type="scientific">Anaerobacillus alkalilacustris</name>
    <dbReference type="NCBI Taxonomy" id="393763"/>
    <lineage>
        <taxon>Bacteria</taxon>
        <taxon>Bacillati</taxon>
        <taxon>Bacillota</taxon>
        <taxon>Bacilli</taxon>
        <taxon>Bacillales</taxon>
        <taxon>Bacillaceae</taxon>
        <taxon>Anaerobacillus</taxon>
    </lineage>
</organism>
<reference evidence="2 3" key="1">
    <citation type="submission" date="2016-10" db="EMBL/GenBank/DDBJ databases">
        <title>Draft genome sequences of four alkaliphilic bacteria belonging to the Anaerobacillus genus.</title>
        <authorList>
            <person name="Bassil N.M."/>
            <person name="Lloyd J.R."/>
        </authorList>
    </citation>
    <scope>NUCLEOTIDE SEQUENCE [LARGE SCALE GENOMIC DNA]</scope>
    <source>
        <strain evidence="2 3">DSM 18345</strain>
    </source>
</reference>
<proteinExistence type="predicted"/>
<dbReference type="EMBL" id="MLQR01000018">
    <property type="protein sequence ID" value="OIJ14570.1"/>
    <property type="molecule type" value="Genomic_DNA"/>
</dbReference>
<feature type="domain" description="DUF4829" evidence="1">
    <location>
        <begin position="4"/>
        <end position="66"/>
    </location>
</feature>
<gene>
    <name evidence="2" type="ORF">BKP37_08055</name>
</gene>
<sequence>MKDYLKYGKGSLNGIKEENVIILLSNFDVNSSGGDGSFEPNSSESNWKWILIRDSKTDNWRVDDWGH</sequence>